<dbReference type="GO" id="GO:0000287">
    <property type="term" value="F:magnesium ion binding"/>
    <property type="evidence" value="ECO:0007669"/>
    <property type="project" value="UniProtKB-UniRule"/>
</dbReference>
<keyword evidence="6 9" id="KW-0456">Lyase</keyword>
<dbReference type="PANTHER" id="PTHR30523:SF6">
    <property type="entry name" value="PHOSPHOENOLPYRUVATE CARBOXYLASE"/>
    <property type="match status" value="1"/>
</dbReference>
<keyword evidence="10" id="KW-0670">Pyruvate</keyword>
<protein>
    <recommendedName>
        <fullName evidence="4 9">Phosphoenolpyruvate carboxylase</fullName>
        <shortName evidence="9">PEPC</shortName>
        <shortName evidence="9">PEPCase</shortName>
        <ecNumber evidence="3 9">4.1.1.31</ecNumber>
    </recommendedName>
</protein>
<keyword evidence="7 9" id="KW-0120">Carbon dioxide fixation</keyword>
<comment type="function">
    <text evidence="1 9">Forms oxaloacetate, a four-carbon dicarboxylic acid source for the tricarboxylic acid cycle.</text>
</comment>
<dbReference type="PANTHER" id="PTHR30523">
    <property type="entry name" value="PHOSPHOENOLPYRUVATE CARBOXYLASE"/>
    <property type="match status" value="1"/>
</dbReference>
<dbReference type="HAMAP" id="MF_00595">
    <property type="entry name" value="PEPcase_type1"/>
    <property type="match status" value="1"/>
</dbReference>
<dbReference type="EMBL" id="SMFZ01000002">
    <property type="protein sequence ID" value="TCK21323.1"/>
    <property type="molecule type" value="Genomic_DNA"/>
</dbReference>
<comment type="cofactor">
    <cofactor evidence="9">
        <name>Mg(2+)</name>
        <dbReference type="ChEBI" id="CHEBI:18420"/>
    </cofactor>
</comment>
<dbReference type="GO" id="GO:0008964">
    <property type="term" value="F:phosphoenolpyruvate carboxylase activity"/>
    <property type="evidence" value="ECO:0007669"/>
    <property type="project" value="UniProtKB-UniRule"/>
</dbReference>
<evidence type="ECO:0000256" key="4">
    <source>
        <dbReference type="ARBA" id="ARBA00022419"/>
    </source>
</evidence>
<evidence type="ECO:0000256" key="5">
    <source>
        <dbReference type="ARBA" id="ARBA00022842"/>
    </source>
</evidence>
<evidence type="ECO:0000256" key="2">
    <source>
        <dbReference type="ARBA" id="ARBA00008346"/>
    </source>
</evidence>
<reference evidence="10 11" key="1">
    <citation type="submission" date="2019-03" db="EMBL/GenBank/DDBJ databases">
        <title>Sequencing the genomes of 1000 actinobacteria strains.</title>
        <authorList>
            <person name="Klenk H.-P."/>
        </authorList>
    </citation>
    <scope>NUCLEOTIDE SEQUENCE [LARGE SCALE GENOMIC DNA]</scope>
    <source>
        <strain evidence="10 11">DSM 44969</strain>
    </source>
</reference>
<proteinExistence type="inferred from homology"/>
<dbReference type="OrthoDB" id="9768133at2"/>
<evidence type="ECO:0000256" key="8">
    <source>
        <dbReference type="ARBA" id="ARBA00048995"/>
    </source>
</evidence>
<dbReference type="EC" id="4.1.1.31" evidence="3 9"/>
<evidence type="ECO:0000256" key="9">
    <source>
        <dbReference type="HAMAP-Rule" id="MF_00595"/>
    </source>
</evidence>
<dbReference type="GO" id="GO:0006107">
    <property type="term" value="P:oxaloacetate metabolic process"/>
    <property type="evidence" value="ECO:0007669"/>
    <property type="project" value="UniProtKB-UniRule"/>
</dbReference>
<dbReference type="AlphaFoldDB" id="A0A4R1HK79"/>
<comment type="similarity">
    <text evidence="2 9">Belongs to the PEPCase type 1 family.</text>
</comment>
<organism evidence="10 11">
    <name type="scientific">Pseudonocardia endophytica</name>
    <dbReference type="NCBI Taxonomy" id="401976"/>
    <lineage>
        <taxon>Bacteria</taxon>
        <taxon>Bacillati</taxon>
        <taxon>Actinomycetota</taxon>
        <taxon>Actinomycetes</taxon>
        <taxon>Pseudonocardiales</taxon>
        <taxon>Pseudonocardiaceae</taxon>
        <taxon>Pseudonocardia</taxon>
    </lineage>
</organism>
<evidence type="ECO:0000256" key="6">
    <source>
        <dbReference type="ARBA" id="ARBA00023239"/>
    </source>
</evidence>
<evidence type="ECO:0000256" key="1">
    <source>
        <dbReference type="ARBA" id="ARBA00003670"/>
    </source>
</evidence>
<keyword evidence="5 9" id="KW-0460">Magnesium</keyword>
<comment type="caution">
    <text evidence="10">The sequence shown here is derived from an EMBL/GenBank/DDBJ whole genome shotgun (WGS) entry which is preliminary data.</text>
</comment>
<evidence type="ECO:0000313" key="11">
    <source>
        <dbReference type="Proteomes" id="UP000295560"/>
    </source>
</evidence>
<keyword evidence="11" id="KW-1185">Reference proteome</keyword>
<dbReference type="NCBIfam" id="NF000584">
    <property type="entry name" value="PRK00009.1"/>
    <property type="match status" value="1"/>
</dbReference>
<evidence type="ECO:0000256" key="3">
    <source>
        <dbReference type="ARBA" id="ARBA00012305"/>
    </source>
</evidence>
<gene>
    <name evidence="9" type="primary">ppc</name>
    <name evidence="10" type="ORF">EV378_5304</name>
</gene>
<sequence>MSSAVHPEVDTALLARESVATHAGVVSRDEHDALRAAIRRLATMLGQTLVAHVGPTMLELVEHVRVLAAGATGEQPGTQVEEGEDRGEIAALLADLDAGTAVELARAFSCYFRLANVAEQVHRVRELQRRRDSGDLRRPGLVELLRRVDDEADRAAVEEVLSRLELRPVFTAHPTESSRLSVRGILRQVAEGLTDGASDEDLAGAVDALWQTDEIRPHRPTVVDEAAAISRYLEEIGARTAPRVLQKLQTALDAVGMELPEGARPLRLGCWVGGDRDGNPNVTPQTTLDCLALYARRALDVHLRLVESLGAQLSMSTRIAGVTDELRRSLAGDRRYLPEVHNHYVRGNAGEPYRLKCGMIFARLENTRDRIAAGRHHQEGCDYLGVEEYLRDLGVMDRSLRAHLGGRIADGLLTGAVRAAQVLGLTLAELDVRQHSDVHHDGLAGLYARLGAEAGRYPELDRAEKVALLSGELAADRPLAPRRAALPEVVDFALSTFDAMASAQELHGAESVRTYVISMCRGVDDVLAAVLLAREAGLVDSGSGGETRSTVDFVPLLETATELSRAGELLDGLLREEPYRRIVRARGDVQEVMLGYSDSNKGVGITTSQWEIHRAQRNLRDVASSHGVRLRLFHGRGGSVGRGGGPAAEAVAASPFGVVDGSMKVTEQGEVVSDKYGSPALAAENLELMLAAVLDASLLHRESRVREDVLSRWDAAMDVVSDAASRAYRDLVESPGIWQFFTDATPVAELSLLNVGSRPSRRGTAGTGSLDDLRAIPWVFGWTQTRMVIPGWFGLGSGLRAAREAGLDDVLDEMRQWPFLVNLLGNVEMTLAKTDLRIAGYYVHRLVDPGLHVIFDRIREEHERTLDEVLRLTGDACLLAAHPVLRQTLEVREAYLEPLHHLQVELLSRRRATDAPDPELQRALLVTVNGIAAGLRNTG</sequence>
<dbReference type="GO" id="GO:0006099">
    <property type="term" value="P:tricarboxylic acid cycle"/>
    <property type="evidence" value="ECO:0007669"/>
    <property type="project" value="InterPro"/>
</dbReference>
<evidence type="ECO:0000256" key="7">
    <source>
        <dbReference type="ARBA" id="ARBA00023300"/>
    </source>
</evidence>
<dbReference type="InterPro" id="IPR015813">
    <property type="entry name" value="Pyrv/PenolPyrv_kinase-like_dom"/>
</dbReference>
<feature type="active site" evidence="9">
    <location>
        <position position="601"/>
    </location>
</feature>
<dbReference type="Gene3D" id="1.20.1440.90">
    <property type="entry name" value="Phosphoenolpyruvate/pyruvate domain"/>
    <property type="match status" value="1"/>
</dbReference>
<dbReference type="SUPFAM" id="SSF51621">
    <property type="entry name" value="Phosphoenolpyruvate/pyruvate domain"/>
    <property type="match status" value="1"/>
</dbReference>
<dbReference type="RefSeq" id="WP_132430082.1">
    <property type="nucleotide sequence ID" value="NZ_SMFZ01000002.1"/>
</dbReference>
<dbReference type="Proteomes" id="UP000295560">
    <property type="component" value="Unassembled WGS sequence"/>
</dbReference>
<feature type="active site" evidence="9">
    <location>
        <position position="173"/>
    </location>
</feature>
<dbReference type="InterPro" id="IPR021135">
    <property type="entry name" value="PEP_COase"/>
</dbReference>
<dbReference type="GO" id="GO:0015977">
    <property type="term" value="P:carbon fixation"/>
    <property type="evidence" value="ECO:0007669"/>
    <property type="project" value="UniProtKB-UniRule"/>
</dbReference>
<evidence type="ECO:0000313" key="10">
    <source>
        <dbReference type="EMBL" id="TCK21323.1"/>
    </source>
</evidence>
<dbReference type="InterPro" id="IPR022805">
    <property type="entry name" value="PEP_COase_bac/pln-type"/>
</dbReference>
<name>A0A4R1HK79_PSEEN</name>
<comment type="subunit">
    <text evidence="9">Homotetramer.</text>
</comment>
<dbReference type="Pfam" id="PF00311">
    <property type="entry name" value="PEPcase"/>
    <property type="match status" value="1"/>
</dbReference>
<dbReference type="PRINTS" id="PR00150">
    <property type="entry name" value="PEPCARBXLASE"/>
</dbReference>
<comment type="catalytic activity">
    <reaction evidence="8 9">
        <text>oxaloacetate + phosphate = phosphoenolpyruvate + hydrogencarbonate</text>
        <dbReference type="Rhea" id="RHEA:28370"/>
        <dbReference type="ChEBI" id="CHEBI:16452"/>
        <dbReference type="ChEBI" id="CHEBI:17544"/>
        <dbReference type="ChEBI" id="CHEBI:43474"/>
        <dbReference type="ChEBI" id="CHEBI:58702"/>
        <dbReference type="EC" id="4.1.1.31"/>
    </reaction>
</comment>
<accession>A0A4R1HK79</accession>
<dbReference type="GO" id="GO:0005829">
    <property type="term" value="C:cytosol"/>
    <property type="evidence" value="ECO:0007669"/>
    <property type="project" value="TreeGrafter"/>
</dbReference>